<dbReference type="PROSITE" id="PS50927">
    <property type="entry name" value="BULB_LECTIN"/>
    <property type="match status" value="1"/>
</dbReference>
<evidence type="ECO:0000256" key="1">
    <source>
        <dbReference type="ARBA" id="ARBA00022729"/>
    </source>
</evidence>
<proteinExistence type="predicted"/>
<dbReference type="CDD" id="cd00028">
    <property type="entry name" value="B_lectin"/>
    <property type="match status" value="1"/>
</dbReference>
<dbReference type="InterPro" id="IPR000858">
    <property type="entry name" value="S_locus_glycoprot_dom"/>
</dbReference>
<keyword evidence="2" id="KW-1015">Disulfide bond</keyword>
<comment type="caution">
    <text evidence="5">The sequence shown here is derived from an EMBL/GenBank/DDBJ whole genome shotgun (WGS) entry which is preliminary data.</text>
</comment>
<evidence type="ECO:0000256" key="3">
    <source>
        <dbReference type="ARBA" id="ARBA00023180"/>
    </source>
</evidence>
<dbReference type="PANTHER" id="PTHR32444">
    <property type="entry name" value="BULB-TYPE LECTIN DOMAIN-CONTAINING PROTEIN"/>
    <property type="match status" value="1"/>
</dbReference>
<protein>
    <recommendedName>
        <fullName evidence="4">Bulb-type lectin domain-containing protein</fullName>
    </recommendedName>
</protein>
<evidence type="ECO:0000313" key="5">
    <source>
        <dbReference type="EMBL" id="KAL3624703.1"/>
    </source>
</evidence>
<accession>A0ABD3C4J0</accession>
<keyword evidence="3" id="KW-0325">Glycoprotein</keyword>
<dbReference type="EMBL" id="JAVIJP010000053">
    <property type="protein sequence ID" value="KAL3624703.1"/>
    <property type="molecule type" value="Genomic_DNA"/>
</dbReference>
<evidence type="ECO:0000256" key="2">
    <source>
        <dbReference type="ARBA" id="ARBA00023157"/>
    </source>
</evidence>
<organism evidence="5 6">
    <name type="scientific">Castilleja foliolosa</name>
    <dbReference type="NCBI Taxonomy" id="1961234"/>
    <lineage>
        <taxon>Eukaryota</taxon>
        <taxon>Viridiplantae</taxon>
        <taxon>Streptophyta</taxon>
        <taxon>Embryophyta</taxon>
        <taxon>Tracheophyta</taxon>
        <taxon>Spermatophyta</taxon>
        <taxon>Magnoliopsida</taxon>
        <taxon>eudicotyledons</taxon>
        <taxon>Gunneridae</taxon>
        <taxon>Pentapetalae</taxon>
        <taxon>asterids</taxon>
        <taxon>lamiids</taxon>
        <taxon>Lamiales</taxon>
        <taxon>Orobanchaceae</taxon>
        <taxon>Pedicularideae</taxon>
        <taxon>Castillejinae</taxon>
        <taxon>Castilleja</taxon>
    </lineage>
</organism>
<evidence type="ECO:0000313" key="6">
    <source>
        <dbReference type="Proteomes" id="UP001632038"/>
    </source>
</evidence>
<sequence length="316" mass="35854">MSSNPLDTLVSAGNIFEFGFFVPEGNDQYSKRSYVGVWYYNKFPKTVVWVANNRDNPMPLDSCEGAYGLAGDGNLKIWCNNKEFFDITKLEDGASSISNRTLQLSDTGNLKLIEGGGTTIWQSFENTTDTFLPGMKMSNDIKLVSSTGPNDPSSGNFTFRWDQGAYTIHKRSKLYWRSGRPGTFSAFNELPFHVTEILSNFDRGLDQNSYQLRRSKTSRLDYIYPNYTRTTSYYNNSRILMNYSGEIQYYNYYSSERIWSLLWSAPLDQCSVYKACGKFSICNAENVPVCTCLPGLLLLEMAAKGRQEYAVGKTFS</sequence>
<dbReference type="Pfam" id="PF01453">
    <property type="entry name" value="B_lectin"/>
    <property type="match status" value="1"/>
</dbReference>
<dbReference type="InterPro" id="IPR001480">
    <property type="entry name" value="Bulb-type_lectin_dom"/>
</dbReference>
<evidence type="ECO:0000259" key="4">
    <source>
        <dbReference type="PROSITE" id="PS50927"/>
    </source>
</evidence>
<dbReference type="Pfam" id="PF00954">
    <property type="entry name" value="S_locus_glycop"/>
    <property type="match status" value="1"/>
</dbReference>
<dbReference type="Proteomes" id="UP001632038">
    <property type="component" value="Unassembled WGS sequence"/>
</dbReference>
<reference evidence="6" key="1">
    <citation type="journal article" date="2024" name="IScience">
        <title>Strigolactones Initiate the Formation of Haustorium-like Structures in Castilleja.</title>
        <authorList>
            <person name="Buerger M."/>
            <person name="Peterson D."/>
            <person name="Chory J."/>
        </authorList>
    </citation>
    <scope>NUCLEOTIDE SEQUENCE [LARGE SCALE GENOMIC DNA]</scope>
</reference>
<dbReference type="SUPFAM" id="SSF51110">
    <property type="entry name" value="alpha-D-mannose-specific plant lectins"/>
    <property type="match status" value="1"/>
</dbReference>
<dbReference type="InterPro" id="IPR036426">
    <property type="entry name" value="Bulb-type_lectin_dom_sf"/>
</dbReference>
<keyword evidence="1" id="KW-0732">Signal</keyword>
<keyword evidence="6" id="KW-1185">Reference proteome</keyword>
<gene>
    <name evidence="5" type="ORF">CASFOL_031371</name>
</gene>
<feature type="domain" description="Bulb-type lectin" evidence="4">
    <location>
        <begin position="1"/>
        <end position="125"/>
    </location>
</feature>
<dbReference type="AlphaFoldDB" id="A0ABD3C4J0"/>
<dbReference type="SMART" id="SM00108">
    <property type="entry name" value="B_lectin"/>
    <property type="match status" value="1"/>
</dbReference>
<dbReference type="PANTHER" id="PTHR32444:SF235">
    <property type="entry name" value="OS01G0783900 PROTEIN"/>
    <property type="match status" value="1"/>
</dbReference>
<dbReference type="Gene3D" id="2.90.10.10">
    <property type="entry name" value="Bulb-type lectin domain"/>
    <property type="match status" value="1"/>
</dbReference>
<name>A0ABD3C4J0_9LAMI</name>